<dbReference type="InterPro" id="IPR036890">
    <property type="entry name" value="HATPase_C_sf"/>
</dbReference>
<organism evidence="18 19">
    <name type="scientific">Neobacillus mesonae</name>
    <dbReference type="NCBI Taxonomy" id="1193713"/>
    <lineage>
        <taxon>Bacteria</taxon>
        <taxon>Bacillati</taxon>
        <taxon>Bacillota</taxon>
        <taxon>Bacilli</taxon>
        <taxon>Bacillales</taxon>
        <taxon>Bacillaceae</taxon>
        <taxon>Neobacillus</taxon>
    </lineage>
</organism>
<feature type="transmembrane region" description="Helical" evidence="15">
    <location>
        <begin position="155"/>
        <end position="174"/>
    </location>
</feature>
<dbReference type="SUPFAM" id="SSF47384">
    <property type="entry name" value="Homodimeric domain of signal transducing histidine kinase"/>
    <property type="match status" value="1"/>
</dbReference>
<evidence type="ECO:0000259" key="16">
    <source>
        <dbReference type="PROSITE" id="PS50109"/>
    </source>
</evidence>
<dbReference type="KEGG" id="nmk:CHR53_12160"/>
<dbReference type="EMBL" id="CP022572">
    <property type="protein sequence ID" value="AZU61975.1"/>
    <property type="molecule type" value="Genomic_DNA"/>
</dbReference>
<evidence type="ECO:0000256" key="6">
    <source>
        <dbReference type="ARBA" id="ARBA00022553"/>
    </source>
</evidence>
<evidence type="ECO:0000256" key="10">
    <source>
        <dbReference type="ARBA" id="ARBA00022777"/>
    </source>
</evidence>
<dbReference type="InterPro" id="IPR036097">
    <property type="entry name" value="HisK_dim/P_sf"/>
</dbReference>
<dbReference type="SUPFAM" id="SSF55874">
    <property type="entry name" value="ATPase domain of HSP90 chaperone/DNA topoisomerase II/histidine kinase"/>
    <property type="match status" value="1"/>
</dbReference>
<dbReference type="PANTHER" id="PTHR45436">
    <property type="entry name" value="SENSOR HISTIDINE KINASE YKOH"/>
    <property type="match status" value="1"/>
</dbReference>
<dbReference type="Gene3D" id="3.30.565.10">
    <property type="entry name" value="Histidine kinase-like ATPase, C-terminal domain"/>
    <property type="match status" value="1"/>
</dbReference>
<keyword evidence="9" id="KW-0547">Nucleotide-binding</keyword>
<feature type="domain" description="HAMP" evidence="17">
    <location>
        <begin position="180"/>
        <end position="234"/>
    </location>
</feature>
<keyword evidence="7" id="KW-0808">Transferase</keyword>
<reference evidence="18 19" key="1">
    <citation type="submission" date="2017-07" db="EMBL/GenBank/DDBJ databases">
        <title>The complete genome sequence of Bacillus mesonae strain H20-5, an efficient strain improving plant abiotic stress resistance.</title>
        <authorList>
            <person name="Kim S.Y."/>
            <person name="Song H."/>
            <person name="Sang M.K."/>
            <person name="Weon H.-Y."/>
            <person name="Song J."/>
        </authorList>
    </citation>
    <scope>NUCLEOTIDE SEQUENCE [LARGE SCALE GENOMIC DNA]</scope>
    <source>
        <strain evidence="18 19">H20-5</strain>
    </source>
</reference>
<dbReference type="SMART" id="SM00304">
    <property type="entry name" value="HAMP"/>
    <property type="match status" value="1"/>
</dbReference>
<evidence type="ECO:0000256" key="2">
    <source>
        <dbReference type="ARBA" id="ARBA00004651"/>
    </source>
</evidence>
<dbReference type="PROSITE" id="PS50109">
    <property type="entry name" value="HIS_KIN"/>
    <property type="match status" value="1"/>
</dbReference>
<evidence type="ECO:0000256" key="15">
    <source>
        <dbReference type="SAM" id="Phobius"/>
    </source>
</evidence>
<dbReference type="PRINTS" id="PR00344">
    <property type="entry name" value="BCTRLSENSOR"/>
</dbReference>
<dbReference type="InterPro" id="IPR041610">
    <property type="entry name" value="ArlS_N"/>
</dbReference>
<dbReference type="FunFam" id="1.10.287.130:FF:000001">
    <property type="entry name" value="Two-component sensor histidine kinase"/>
    <property type="match status" value="1"/>
</dbReference>
<dbReference type="FunFam" id="3.30.565.10:FF:000006">
    <property type="entry name" value="Sensor histidine kinase WalK"/>
    <property type="match status" value="1"/>
</dbReference>
<evidence type="ECO:0000313" key="19">
    <source>
        <dbReference type="Proteomes" id="UP000282892"/>
    </source>
</evidence>
<evidence type="ECO:0000313" key="18">
    <source>
        <dbReference type="EMBL" id="AZU61975.1"/>
    </source>
</evidence>
<keyword evidence="8 15" id="KW-0812">Transmembrane</keyword>
<dbReference type="CDD" id="cd06225">
    <property type="entry name" value="HAMP"/>
    <property type="match status" value="1"/>
</dbReference>
<dbReference type="PROSITE" id="PS50885">
    <property type="entry name" value="HAMP"/>
    <property type="match status" value="1"/>
</dbReference>
<dbReference type="AlphaFoldDB" id="A0A3T0HXY8"/>
<dbReference type="CDD" id="cd00082">
    <property type="entry name" value="HisKA"/>
    <property type="match status" value="1"/>
</dbReference>
<evidence type="ECO:0000256" key="14">
    <source>
        <dbReference type="ARBA" id="ARBA00023136"/>
    </source>
</evidence>
<dbReference type="Gene3D" id="6.10.340.10">
    <property type="match status" value="1"/>
</dbReference>
<name>A0A3T0HXY8_9BACI</name>
<keyword evidence="14 15" id="KW-0472">Membrane</keyword>
<dbReference type="Pfam" id="PF18719">
    <property type="entry name" value="ArlS_N"/>
    <property type="match status" value="1"/>
</dbReference>
<evidence type="ECO:0000256" key="5">
    <source>
        <dbReference type="ARBA" id="ARBA00022475"/>
    </source>
</evidence>
<evidence type="ECO:0000256" key="13">
    <source>
        <dbReference type="ARBA" id="ARBA00023012"/>
    </source>
</evidence>
<dbReference type="Proteomes" id="UP000282892">
    <property type="component" value="Chromosome"/>
</dbReference>
<dbReference type="OrthoDB" id="9786919at2"/>
<dbReference type="Gene3D" id="1.10.287.130">
    <property type="match status" value="1"/>
</dbReference>
<dbReference type="SMART" id="SM00387">
    <property type="entry name" value="HATPase_c"/>
    <property type="match status" value="1"/>
</dbReference>
<dbReference type="InterPro" id="IPR050428">
    <property type="entry name" value="TCS_sensor_his_kinase"/>
</dbReference>
<evidence type="ECO:0000256" key="9">
    <source>
        <dbReference type="ARBA" id="ARBA00022741"/>
    </source>
</evidence>
<dbReference type="Pfam" id="PF00512">
    <property type="entry name" value="HisKA"/>
    <property type="match status" value="1"/>
</dbReference>
<dbReference type="InterPro" id="IPR004358">
    <property type="entry name" value="Sig_transdc_His_kin-like_C"/>
</dbReference>
<keyword evidence="10 18" id="KW-0418">Kinase</keyword>
<keyword evidence="19" id="KW-1185">Reference proteome</keyword>
<dbReference type="GO" id="GO:0000155">
    <property type="term" value="F:phosphorelay sensor kinase activity"/>
    <property type="evidence" value="ECO:0007669"/>
    <property type="project" value="InterPro"/>
</dbReference>
<dbReference type="SMART" id="SM00388">
    <property type="entry name" value="HisKA"/>
    <property type="match status" value="1"/>
</dbReference>
<keyword evidence="11" id="KW-0067">ATP-binding</keyword>
<keyword evidence="6" id="KW-0597">Phosphoprotein</keyword>
<dbReference type="InterPro" id="IPR003594">
    <property type="entry name" value="HATPase_dom"/>
</dbReference>
<keyword evidence="12 15" id="KW-1133">Transmembrane helix</keyword>
<evidence type="ECO:0000256" key="11">
    <source>
        <dbReference type="ARBA" id="ARBA00022840"/>
    </source>
</evidence>
<evidence type="ECO:0000256" key="4">
    <source>
        <dbReference type="ARBA" id="ARBA00015735"/>
    </source>
</evidence>
<keyword evidence="5" id="KW-1003">Cell membrane</keyword>
<dbReference type="PANTHER" id="PTHR45436:SF5">
    <property type="entry name" value="SENSOR HISTIDINE KINASE TRCS"/>
    <property type="match status" value="1"/>
</dbReference>
<accession>A0A3T0HXY8</accession>
<comment type="subcellular location">
    <subcellularLocation>
        <location evidence="2">Cell membrane</location>
        <topology evidence="2">Multi-pass membrane protein</topology>
    </subcellularLocation>
</comment>
<protein>
    <recommendedName>
        <fullName evidence="4">Signal transduction histidine-protein kinase ArlS</fullName>
        <ecNumber evidence="3">2.7.13.3</ecNumber>
    </recommendedName>
</protein>
<evidence type="ECO:0000256" key="3">
    <source>
        <dbReference type="ARBA" id="ARBA00012438"/>
    </source>
</evidence>
<evidence type="ECO:0000256" key="8">
    <source>
        <dbReference type="ARBA" id="ARBA00022692"/>
    </source>
</evidence>
<dbReference type="SUPFAM" id="SSF158472">
    <property type="entry name" value="HAMP domain-like"/>
    <property type="match status" value="1"/>
</dbReference>
<dbReference type="InterPro" id="IPR003660">
    <property type="entry name" value="HAMP_dom"/>
</dbReference>
<gene>
    <name evidence="18" type="ORF">CHR53_12160</name>
</gene>
<evidence type="ECO:0000259" key="17">
    <source>
        <dbReference type="PROSITE" id="PS50885"/>
    </source>
</evidence>
<comment type="catalytic activity">
    <reaction evidence="1">
        <text>ATP + protein L-histidine = ADP + protein N-phospho-L-histidine.</text>
        <dbReference type="EC" id="2.7.13.3"/>
    </reaction>
</comment>
<dbReference type="Pfam" id="PF00672">
    <property type="entry name" value="HAMP"/>
    <property type="match status" value="1"/>
</dbReference>
<sequence>MRITLKINLLTTAWMLFILILINIVVYLLFMKTTVNMEEDMAFQKAGDIIKNIRDNDISDQIESDLKNNLTENSYIRILQPDGRILFEVTNEKELTKKVKGKYVNTQESERRLLVLEHEEKQVLIVRVPIQNGTLVNGSLEIGQELAGLESRKDILLWILGVSTVLAAILSLLSGRWLSNIIMRPISNMINTMEDIERSGVPKKISIHNDTKDELQTLANTFNRMIDRLEDNFEKQSQFVSDASHELKTPLTVIKSYANLLRRHGLEDKEMADEAIQAIHSEATRIQKMTETFLDVASLEKEVELDMDVVNLVSLCQAILKQLKEVYKREITLHFKQSPILIMADELKIKQVIIILLDNAIKYSNEKIDVFLEKNDVNAVVHVKDYGIGIPLDEIENIFERFYRVDKARSRETGGSGLGLHIAKRITKLHKGEIKIKSNEGEGTEVELLLPLPRVYFAPLPSL</sequence>
<dbReference type="STRING" id="1193713.GCA_001636315_04861"/>
<evidence type="ECO:0000256" key="12">
    <source>
        <dbReference type="ARBA" id="ARBA00022989"/>
    </source>
</evidence>
<feature type="domain" description="Histidine kinase" evidence="16">
    <location>
        <begin position="242"/>
        <end position="454"/>
    </location>
</feature>
<feature type="transmembrane region" description="Helical" evidence="15">
    <location>
        <begin position="7"/>
        <end position="30"/>
    </location>
</feature>
<evidence type="ECO:0000256" key="1">
    <source>
        <dbReference type="ARBA" id="ARBA00000085"/>
    </source>
</evidence>
<dbReference type="InterPro" id="IPR005467">
    <property type="entry name" value="His_kinase_dom"/>
</dbReference>
<dbReference type="Pfam" id="PF02518">
    <property type="entry name" value="HATPase_c"/>
    <property type="match status" value="1"/>
</dbReference>
<dbReference type="EC" id="2.7.13.3" evidence="3"/>
<dbReference type="CDD" id="cd00075">
    <property type="entry name" value="HATPase"/>
    <property type="match status" value="1"/>
</dbReference>
<evidence type="ECO:0000256" key="7">
    <source>
        <dbReference type="ARBA" id="ARBA00022679"/>
    </source>
</evidence>
<dbReference type="RefSeq" id="WP_127486696.1">
    <property type="nucleotide sequence ID" value="NZ_CP022572.1"/>
</dbReference>
<dbReference type="InterPro" id="IPR003661">
    <property type="entry name" value="HisK_dim/P_dom"/>
</dbReference>
<proteinExistence type="predicted"/>
<dbReference type="GO" id="GO:0005524">
    <property type="term" value="F:ATP binding"/>
    <property type="evidence" value="ECO:0007669"/>
    <property type="project" value="UniProtKB-KW"/>
</dbReference>
<dbReference type="GO" id="GO:0005886">
    <property type="term" value="C:plasma membrane"/>
    <property type="evidence" value="ECO:0007669"/>
    <property type="project" value="UniProtKB-SubCell"/>
</dbReference>
<keyword evidence="13" id="KW-0902">Two-component regulatory system</keyword>